<evidence type="ECO:0000313" key="3">
    <source>
        <dbReference type="Proteomes" id="UP001596183"/>
    </source>
</evidence>
<name>A0ABW0XUM8_9ACTN</name>
<feature type="region of interest" description="Disordered" evidence="1">
    <location>
        <begin position="97"/>
        <end position="143"/>
    </location>
</feature>
<keyword evidence="3" id="KW-1185">Reference proteome</keyword>
<organism evidence="2 3">
    <name type="scientific">Streptomyces incanus</name>
    <dbReference type="NCBI Taxonomy" id="887453"/>
    <lineage>
        <taxon>Bacteria</taxon>
        <taxon>Bacillati</taxon>
        <taxon>Actinomycetota</taxon>
        <taxon>Actinomycetes</taxon>
        <taxon>Kitasatosporales</taxon>
        <taxon>Streptomycetaceae</taxon>
        <taxon>Streptomyces</taxon>
    </lineage>
</organism>
<dbReference type="RefSeq" id="WP_381217693.1">
    <property type="nucleotide sequence ID" value="NZ_JBHSPC010000089.1"/>
</dbReference>
<sequence>MSTRGTGKVLFSYLKSLGGRPLAYAPLLEHAPKRYRQALIPDGHLELSDMVKMTVLSTREYAVTIDDWKATDLTCGKSTAQTVVDLPPQGGVAYDGIRPHLPPRAGEPVLTDETEGQGEPYFSTRFIESRSGTGSPRAGSGRR</sequence>
<evidence type="ECO:0000256" key="1">
    <source>
        <dbReference type="SAM" id="MobiDB-lite"/>
    </source>
</evidence>
<dbReference type="EMBL" id="JBHSPC010000089">
    <property type="protein sequence ID" value="MFC5673593.1"/>
    <property type="molecule type" value="Genomic_DNA"/>
</dbReference>
<comment type="caution">
    <text evidence="2">The sequence shown here is derived from an EMBL/GenBank/DDBJ whole genome shotgun (WGS) entry which is preliminary data.</text>
</comment>
<gene>
    <name evidence="2" type="ORF">ACFP2V_26865</name>
</gene>
<evidence type="ECO:0000313" key="2">
    <source>
        <dbReference type="EMBL" id="MFC5673593.1"/>
    </source>
</evidence>
<proteinExistence type="predicted"/>
<reference evidence="3" key="1">
    <citation type="journal article" date="2019" name="Int. J. Syst. Evol. Microbiol.">
        <title>The Global Catalogue of Microorganisms (GCM) 10K type strain sequencing project: providing services to taxonomists for standard genome sequencing and annotation.</title>
        <authorList>
            <consortium name="The Broad Institute Genomics Platform"/>
            <consortium name="The Broad Institute Genome Sequencing Center for Infectious Disease"/>
            <person name="Wu L."/>
            <person name="Ma J."/>
        </authorList>
    </citation>
    <scope>NUCLEOTIDE SEQUENCE [LARGE SCALE GENOMIC DNA]</scope>
    <source>
        <strain evidence="3">JCM 13852</strain>
    </source>
</reference>
<accession>A0ABW0XUM8</accession>
<protein>
    <submittedName>
        <fullName evidence="2">Uncharacterized protein</fullName>
    </submittedName>
</protein>
<dbReference type="Proteomes" id="UP001596183">
    <property type="component" value="Unassembled WGS sequence"/>
</dbReference>